<keyword evidence="2" id="KW-1185">Reference proteome</keyword>
<evidence type="ECO:0000313" key="1">
    <source>
        <dbReference type="EMBL" id="QKJ88017.1"/>
    </source>
</evidence>
<name>A0A6M8UHZ5_9GAMM</name>
<dbReference type="RefSeq" id="WP_173634914.1">
    <property type="nucleotide sequence ID" value="NZ_CP054212.1"/>
</dbReference>
<protein>
    <submittedName>
        <fullName evidence="1">Uncharacterized protein</fullName>
    </submittedName>
</protein>
<reference evidence="1 2" key="1">
    <citation type="submission" date="2020-06" db="EMBL/GenBank/DDBJ databases">
        <title>Genome sequence of Paramixta manurensis strain PD-1.</title>
        <authorList>
            <person name="Lee C.W."/>
            <person name="Kim J."/>
        </authorList>
    </citation>
    <scope>NUCLEOTIDE SEQUENCE [LARGE SCALE GENOMIC DNA]</scope>
    <source>
        <strain evidence="1 2">PD-1</strain>
    </source>
</reference>
<dbReference type="KEGG" id="pmak:PMPD1_3084"/>
<sequence length="140" mass="15890">MKILPPSVNLAEYKRNVYKVEAKHGQTFEDFKEPDAWAHVAVQLKKFDKIELVAEDGSFYAEGVVLKVTKTSAHVHFHIHANLNEKSEPELKEPTYYAEFAGPHARWRVVRRADGEVVESGIESKDDALSLTEKLNIEGE</sequence>
<dbReference type="AlphaFoldDB" id="A0A6M8UHZ5"/>
<accession>A0A6M8UHZ5</accession>
<evidence type="ECO:0000313" key="2">
    <source>
        <dbReference type="Proteomes" id="UP000505325"/>
    </source>
</evidence>
<dbReference type="EMBL" id="CP054212">
    <property type="protein sequence ID" value="QKJ88017.1"/>
    <property type="molecule type" value="Genomic_DNA"/>
</dbReference>
<proteinExistence type="predicted"/>
<dbReference type="Proteomes" id="UP000505325">
    <property type="component" value="Chromosome"/>
</dbReference>
<organism evidence="1 2">
    <name type="scientific">Paramixta manurensis</name>
    <dbReference type="NCBI Taxonomy" id="2740817"/>
    <lineage>
        <taxon>Bacteria</taxon>
        <taxon>Pseudomonadati</taxon>
        <taxon>Pseudomonadota</taxon>
        <taxon>Gammaproteobacteria</taxon>
        <taxon>Enterobacterales</taxon>
        <taxon>Erwiniaceae</taxon>
        <taxon>Paramixta</taxon>
    </lineage>
</organism>
<gene>
    <name evidence="1" type="ORF">PMPD1_3084</name>
</gene>